<evidence type="ECO:0000259" key="1">
    <source>
        <dbReference type="SMART" id="SM00776"/>
    </source>
</evidence>
<dbReference type="InterPro" id="IPR008979">
    <property type="entry name" value="Galactose-bd-like_sf"/>
</dbReference>
<accession>A0AAT9HID7</accession>
<dbReference type="Gene3D" id="2.60.120.1060">
    <property type="entry name" value="NPCBM/NEW2 domain"/>
    <property type="match status" value="1"/>
</dbReference>
<reference evidence="2" key="1">
    <citation type="submission" date="2024-06" db="EMBL/GenBank/DDBJ databases">
        <authorList>
            <consortium name="consrtm"/>
            <person name="Uemura M."/>
            <person name="Terahara T."/>
        </authorList>
    </citation>
    <scope>NUCLEOTIDE SEQUENCE</scope>
    <source>
        <strain evidence="2">KM77-8</strain>
    </source>
</reference>
<gene>
    <name evidence="2" type="ORF">SHKM778_35710</name>
</gene>
<protein>
    <recommendedName>
        <fullName evidence="1">Glycosyl hydrolase family 98 putative carbohydrate-binding module domain-containing protein</fullName>
    </recommendedName>
</protein>
<proteinExistence type="predicted"/>
<name>A0AAT9HID7_9ACTN</name>
<dbReference type="Pfam" id="PF08305">
    <property type="entry name" value="NPCBM"/>
    <property type="match status" value="1"/>
</dbReference>
<feature type="domain" description="Glycosyl hydrolase family 98 putative carbohydrate-binding module" evidence="1">
    <location>
        <begin position="1"/>
        <end position="95"/>
    </location>
</feature>
<dbReference type="SMART" id="SM00776">
    <property type="entry name" value="NPCBM"/>
    <property type="match status" value="1"/>
</dbReference>
<dbReference type="InterPro" id="IPR013222">
    <property type="entry name" value="Glyco_hyd_98_carb-bd"/>
</dbReference>
<dbReference type="SUPFAM" id="SSF49785">
    <property type="entry name" value="Galactose-binding domain-like"/>
    <property type="match status" value="1"/>
</dbReference>
<organism evidence="2">
    <name type="scientific">Streptomyces haneummycinicus</name>
    <dbReference type="NCBI Taxonomy" id="3074435"/>
    <lineage>
        <taxon>Bacteria</taxon>
        <taxon>Bacillati</taxon>
        <taxon>Actinomycetota</taxon>
        <taxon>Actinomycetes</taxon>
        <taxon>Kitasatosporales</taxon>
        <taxon>Streptomycetaceae</taxon>
        <taxon>Streptomyces</taxon>
    </lineage>
</organism>
<evidence type="ECO:0000313" key="2">
    <source>
        <dbReference type="EMBL" id="BFO17183.1"/>
    </source>
</evidence>
<dbReference type="InterPro" id="IPR038637">
    <property type="entry name" value="NPCBM_sf"/>
</dbReference>
<dbReference type="EMBL" id="AP035768">
    <property type="protein sequence ID" value="BFO17183.1"/>
    <property type="molecule type" value="Genomic_DNA"/>
</dbReference>
<reference evidence="2" key="2">
    <citation type="submission" date="2024-07" db="EMBL/GenBank/DDBJ databases">
        <title>Streptomyces haneummycinica sp. nov., a new antibiotic-producing actinobacterium isolated from marine sediment.</title>
        <authorList>
            <person name="Uemura M."/>
            <person name="Hamada M."/>
            <person name="Hirano S."/>
            <person name="Kobayashi K."/>
            <person name="Ohshiro T."/>
            <person name="Kobayashi T."/>
            <person name="Terahara T."/>
        </authorList>
    </citation>
    <scope>NUCLEOTIDE SEQUENCE</scope>
    <source>
        <strain evidence="2">KM77-8</strain>
    </source>
</reference>
<sequence length="95" mass="10029">MHAHSRVEYFTAGRCEQVTALVGLDDETGARGTVAFEIRADGERAAATGLLTNSQDAQELTADVSGARTVTLVVTDGGDGNDYDHADWADLKVTC</sequence>
<dbReference type="AlphaFoldDB" id="A0AAT9HID7"/>